<sequence>MNARLGTPPPARGMTLFMKALRVGLGQLVIGIDFLTRPSRKKRDPQAQAAVAEAAQNLTLYQFHACPFCVKTRRALRRLNVPVALRDAKNNELDRQTLLNEGGRIKVPCLRIEEGDKTVWMYESKVIIDYLNQRFGAI</sequence>
<accession>A0A0P9RJ60</accession>
<name>A0A0P9RJ60_9PSED</name>
<dbReference type="InterPro" id="IPR011767">
    <property type="entry name" value="GLR_AS"/>
</dbReference>
<reference evidence="2 3" key="1">
    <citation type="submission" date="2015-09" db="EMBL/GenBank/DDBJ databases">
        <title>Genome announcement of multiple Pseudomonas syringae strains.</title>
        <authorList>
            <person name="Thakur S."/>
            <person name="Wang P.W."/>
            <person name="Gong Y."/>
            <person name="Weir B.S."/>
            <person name="Guttman D.S."/>
        </authorList>
    </citation>
    <scope>NUCLEOTIDE SEQUENCE [LARGE SCALE GENOMIC DNA]</scope>
    <source>
        <strain evidence="2 3">ICMP19117</strain>
    </source>
</reference>
<gene>
    <name evidence="2" type="ORF">ALO92_04460</name>
</gene>
<organism evidence="2 3">
    <name type="scientific">Pseudomonas congelans</name>
    <dbReference type="NCBI Taxonomy" id="200452"/>
    <lineage>
        <taxon>Bacteria</taxon>
        <taxon>Pseudomonadati</taxon>
        <taxon>Pseudomonadota</taxon>
        <taxon>Gammaproteobacteria</taxon>
        <taxon>Pseudomonadales</taxon>
        <taxon>Pseudomonadaceae</taxon>
        <taxon>Pseudomonas</taxon>
    </lineage>
</organism>
<dbReference type="EMBL" id="LJQB01000060">
    <property type="protein sequence ID" value="KPW84196.1"/>
    <property type="molecule type" value="Genomic_DNA"/>
</dbReference>
<dbReference type="PROSITE" id="PS00195">
    <property type="entry name" value="GLUTAREDOXIN_1"/>
    <property type="match status" value="1"/>
</dbReference>
<dbReference type="PATRIC" id="fig|200452.3.peg.889"/>
<evidence type="ECO:0000259" key="1">
    <source>
        <dbReference type="Pfam" id="PF13417"/>
    </source>
</evidence>
<dbReference type="PROSITE" id="PS51354">
    <property type="entry name" value="GLUTAREDOXIN_2"/>
    <property type="match status" value="1"/>
</dbReference>
<dbReference type="SUPFAM" id="SSF52833">
    <property type="entry name" value="Thioredoxin-like"/>
    <property type="match status" value="1"/>
</dbReference>
<feature type="domain" description="GST N-terminal" evidence="1">
    <location>
        <begin position="60"/>
        <end position="136"/>
    </location>
</feature>
<protein>
    <submittedName>
        <fullName evidence="2">Glutaredoxin</fullName>
    </submittedName>
</protein>
<dbReference type="Gene3D" id="3.40.30.10">
    <property type="entry name" value="Glutaredoxin"/>
    <property type="match status" value="1"/>
</dbReference>
<dbReference type="AlphaFoldDB" id="A0A0P9RJ60"/>
<dbReference type="InterPro" id="IPR004045">
    <property type="entry name" value="Glutathione_S-Trfase_N"/>
</dbReference>
<dbReference type="Proteomes" id="UP000050411">
    <property type="component" value="Unassembled WGS sequence"/>
</dbReference>
<evidence type="ECO:0000313" key="3">
    <source>
        <dbReference type="Proteomes" id="UP000050411"/>
    </source>
</evidence>
<dbReference type="InterPro" id="IPR036249">
    <property type="entry name" value="Thioredoxin-like_sf"/>
</dbReference>
<comment type="caution">
    <text evidence="2">The sequence shown here is derived from an EMBL/GenBank/DDBJ whole genome shotgun (WGS) entry which is preliminary data.</text>
</comment>
<dbReference type="Pfam" id="PF13417">
    <property type="entry name" value="GST_N_3"/>
    <property type="match status" value="1"/>
</dbReference>
<proteinExistence type="predicted"/>
<evidence type="ECO:0000313" key="2">
    <source>
        <dbReference type="EMBL" id="KPW84196.1"/>
    </source>
</evidence>